<name>A0ABD5QN98_9EURY</name>
<evidence type="ECO:0000313" key="3">
    <source>
        <dbReference type="Proteomes" id="UP001596145"/>
    </source>
</evidence>
<feature type="compositionally biased region" description="Polar residues" evidence="1">
    <location>
        <begin position="13"/>
        <end position="25"/>
    </location>
</feature>
<feature type="region of interest" description="Disordered" evidence="1">
    <location>
        <begin position="1"/>
        <end position="25"/>
    </location>
</feature>
<protein>
    <submittedName>
        <fullName evidence="2">Uncharacterized protein</fullName>
    </submittedName>
</protein>
<reference evidence="2 3" key="1">
    <citation type="journal article" date="2019" name="Int. J. Syst. Evol. Microbiol.">
        <title>The Global Catalogue of Microorganisms (GCM) 10K type strain sequencing project: providing services to taxonomists for standard genome sequencing and annotation.</title>
        <authorList>
            <consortium name="The Broad Institute Genomics Platform"/>
            <consortium name="The Broad Institute Genome Sequencing Center for Infectious Disease"/>
            <person name="Wu L."/>
            <person name="Ma J."/>
        </authorList>
    </citation>
    <scope>NUCLEOTIDE SEQUENCE [LARGE SCALE GENOMIC DNA]</scope>
    <source>
        <strain evidence="2 3">CGMCC 1.16026</strain>
    </source>
</reference>
<evidence type="ECO:0000256" key="1">
    <source>
        <dbReference type="SAM" id="MobiDB-lite"/>
    </source>
</evidence>
<gene>
    <name evidence="2" type="ORF">ACFPJA_03280</name>
</gene>
<accession>A0ABD5QN98</accession>
<organism evidence="2 3">
    <name type="scientific">Halorubrum glutamatedens</name>
    <dbReference type="NCBI Taxonomy" id="2707018"/>
    <lineage>
        <taxon>Archaea</taxon>
        <taxon>Methanobacteriati</taxon>
        <taxon>Methanobacteriota</taxon>
        <taxon>Stenosarchaea group</taxon>
        <taxon>Halobacteria</taxon>
        <taxon>Halobacteriales</taxon>
        <taxon>Haloferacaceae</taxon>
        <taxon>Halorubrum</taxon>
    </lineage>
</organism>
<dbReference type="AlphaFoldDB" id="A0ABD5QN98"/>
<evidence type="ECO:0000313" key="2">
    <source>
        <dbReference type="EMBL" id="MFC5133752.1"/>
    </source>
</evidence>
<sequence length="56" mass="6336">MTPELHRRPRQNPAGTPNHDNYNTTLTTFTDYDVYRFEQNSGTPGKIAVKAIDLAT</sequence>
<comment type="caution">
    <text evidence="2">The sequence shown here is derived from an EMBL/GenBank/DDBJ whole genome shotgun (WGS) entry which is preliminary data.</text>
</comment>
<dbReference type="EMBL" id="JBHSKV010000003">
    <property type="protein sequence ID" value="MFC5133752.1"/>
    <property type="molecule type" value="Genomic_DNA"/>
</dbReference>
<dbReference type="Proteomes" id="UP001596145">
    <property type="component" value="Unassembled WGS sequence"/>
</dbReference>
<dbReference type="RefSeq" id="WP_162498089.1">
    <property type="nucleotide sequence ID" value="NZ_JBHSKV010000003.1"/>
</dbReference>
<proteinExistence type="predicted"/>
<keyword evidence="3" id="KW-1185">Reference proteome</keyword>